<protein>
    <recommendedName>
        <fullName evidence="3">Chemotaxis protein</fullName>
    </recommendedName>
</protein>
<accession>A0A432PIU8</accession>
<gene>
    <name evidence="1" type="ORF">EFQ99_18300</name>
</gene>
<proteinExistence type="predicted"/>
<dbReference type="AlphaFoldDB" id="A0A432PIU8"/>
<organism evidence="1 2">
    <name type="scientific">Rhizobium vallis</name>
    <dbReference type="NCBI Taxonomy" id="634290"/>
    <lineage>
        <taxon>Bacteria</taxon>
        <taxon>Pseudomonadati</taxon>
        <taxon>Pseudomonadota</taxon>
        <taxon>Alphaproteobacteria</taxon>
        <taxon>Hyphomicrobiales</taxon>
        <taxon>Rhizobiaceae</taxon>
        <taxon>Rhizobium/Agrobacterium group</taxon>
        <taxon>Rhizobium</taxon>
    </lineage>
</organism>
<evidence type="ECO:0008006" key="3">
    <source>
        <dbReference type="Google" id="ProtNLM"/>
    </source>
</evidence>
<sequence length="97" mass="10817">MALNGWYFNQLPDAYVRQTLKAMQRNIESAASEIEALRHVDTAEREALTGSVSDIVNLLSQAQNQVARGDHDTMETATHLKDAIERLSLTSGMRRST</sequence>
<evidence type="ECO:0000313" key="2">
    <source>
        <dbReference type="Proteomes" id="UP000278823"/>
    </source>
</evidence>
<name>A0A432PIU8_9HYPH</name>
<keyword evidence="2" id="KW-1185">Reference proteome</keyword>
<comment type="caution">
    <text evidence="1">The sequence shown here is derived from an EMBL/GenBank/DDBJ whole genome shotgun (WGS) entry which is preliminary data.</text>
</comment>
<dbReference type="EMBL" id="RJTH01000006">
    <property type="protein sequence ID" value="RUM23931.1"/>
    <property type="molecule type" value="Genomic_DNA"/>
</dbReference>
<evidence type="ECO:0000313" key="1">
    <source>
        <dbReference type="EMBL" id="RUM23931.1"/>
    </source>
</evidence>
<reference evidence="2" key="1">
    <citation type="submission" date="2018-11" db="EMBL/GenBank/DDBJ databases">
        <title>Rhizobium chutanense sp. nov., isolated from root nodules of Phaseolus vulgaris in China.</title>
        <authorList>
            <person name="Huo Y."/>
        </authorList>
    </citation>
    <scope>NUCLEOTIDE SEQUENCE [LARGE SCALE GENOMIC DNA]</scope>
    <source>
        <strain evidence="2">CCBAU 65647</strain>
    </source>
</reference>
<dbReference type="Proteomes" id="UP000278823">
    <property type="component" value="Unassembled WGS sequence"/>
</dbReference>